<dbReference type="PANTHER" id="PTHR48080">
    <property type="entry name" value="D-GALACTONATE DEHYDRATASE-RELATED"/>
    <property type="match status" value="1"/>
</dbReference>
<comment type="similarity">
    <text evidence="1 7">Belongs to the mandelate racemase/muconate lactonizing enzyme family.</text>
</comment>
<evidence type="ECO:0000313" key="10">
    <source>
        <dbReference type="Proteomes" id="UP000011717"/>
    </source>
</evidence>
<dbReference type="GO" id="GO:0000287">
    <property type="term" value="F:magnesium ion binding"/>
    <property type="evidence" value="ECO:0007669"/>
    <property type="project" value="UniProtKB-ARBA"/>
</dbReference>
<dbReference type="EC" id="5.1.1.-" evidence="7"/>
<protein>
    <recommendedName>
        <fullName evidence="7">Dipeptide epimerase</fullName>
        <ecNumber evidence="7">5.1.1.-</ecNumber>
    </recommendedName>
</protein>
<feature type="binding site" evidence="6">
    <location>
        <position position="209"/>
    </location>
    <ligand>
        <name>Mg(2+)</name>
        <dbReference type="ChEBI" id="CHEBI:18420"/>
    </ligand>
</feature>
<evidence type="ECO:0000256" key="6">
    <source>
        <dbReference type="PIRSR" id="PIRSR634603-3"/>
    </source>
</evidence>
<dbReference type="SFLD" id="SFLDS00001">
    <property type="entry name" value="Enolase"/>
    <property type="match status" value="1"/>
</dbReference>
<dbReference type="InterPro" id="IPR029017">
    <property type="entry name" value="Enolase-like_N"/>
</dbReference>
<dbReference type="InterPro" id="IPR034603">
    <property type="entry name" value="Dipeptide_epimerase"/>
</dbReference>
<evidence type="ECO:0000256" key="3">
    <source>
        <dbReference type="ARBA" id="ARBA00022842"/>
    </source>
</evidence>
<dbReference type="Pfam" id="PF02746">
    <property type="entry name" value="MR_MLE_N"/>
    <property type="match status" value="1"/>
</dbReference>
<evidence type="ECO:0000256" key="5">
    <source>
        <dbReference type="PIRSR" id="PIRSR634603-1"/>
    </source>
</evidence>
<feature type="binding site" evidence="6">
    <location>
        <position position="183"/>
    </location>
    <ligand>
        <name>Mg(2+)</name>
        <dbReference type="ChEBI" id="CHEBI:18420"/>
    </ligand>
</feature>
<proteinExistence type="inferred from homology"/>
<reference evidence="9 10" key="1">
    <citation type="journal article" date="2013" name="Genome Announc.">
        <title>Draft Genome Sequence of Strain JLT2015T, Belonging to the Family Sphingomonadaceae of the Alphaproteobacteria.</title>
        <authorList>
            <person name="Tang K."/>
            <person name="Liu K."/>
            <person name="Li S."/>
            <person name="Jiao N."/>
        </authorList>
    </citation>
    <scope>NUCLEOTIDE SEQUENCE [LARGE SCALE GENOMIC DNA]</scope>
    <source>
        <strain evidence="9 10">JLT2015</strain>
    </source>
</reference>
<evidence type="ECO:0000256" key="1">
    <source>
        <dbReference type="ARBA" id="ARBA00008031"/>
    </source>
</evidence>
<keyword evidence="2 6" id="KW-0479">Metal-binding</keyword>
<keyword evidence="3 6" id="KW-0460">Magnesium</keyword>
<evidence type="ECO:0000256" key="4">
    <source>
        <dbReference type="ARBA" id="ARBA00023235"/>
    </source>
</evidence>
<dbReference type="InterPro" id="IPR034593">
    <property type="entry name" value="DgoD-like"/>
</dbReference>
<dbReference type="Gene3D" id="3.20.20.120">
    <property type="entry name" value="Enolase-like C-terminal domain"/>
    <property type="match status" value="1"/>
</dbReference>
<feature type="active site" description="Proton acceptor; specific for (R)-substrate epimerization" evidence="5">
    <location>
        <position position="156"/>
    </location>
</feature>
<dbReference type="SUPFAM" id="SSF54826">
    <property type="entry name" value="Enolase N-terminal domain-like"/>
    <property type="match status" value="1"/>
</dbReference>
<organism evidence="9 10">
    <name type="scientific">Pacificimonas flava</name>
    <dbReference type="NCBI Taxonomy" id="1234595"/>
    <lineage>
        <taxon>Bacteria</taxon>
        <taxon>Pseudomonadati</taxon>
        <taxon>Pseudomonadota</taxon>
        <taxon>Alphaproteobacteria</taxon>
        <taxon>Sphingomonadales</taxon>
        <taxon>Sphingosinicellaceae</taxon>
        <taxon>Pacificimonas</taxon>
    </lineage>
</organism>
<feature type="domain" description="Mandelate racemase/muconate lactonizing enzyme C-terminal" evidence="8">
    <location>
        <begin position="137"/>
        <end position="230"/>
    </location>
</feature>
<dbReference type="PROSITE" id="PS00909">
    <property type="entry name" value="MR_MLE_2"/>
    <property type="match status" value="1"/>
</dbReference>
<accession>M2U0T7</accession>
<dbReference type="Pfam" id="PF13378">
    <property type="entry name" value="MR_MLE_C"/>
    <property type="match status" value="1"/>
</dbReference>
<sequence length="338" mass="36282">MTKAPPQSLILSLAIEKFPYHRPFRITGHVFERTEVLVARLSDGTHSGRGEGAGAYYLGEDAANMRAQAESAREAVEAGATRQELQSILPPGGARNAIDCAYWDLEARQTGRPVWQLAGLESPRPLPSTLTLGADTPKAMAQASQGIDPLVPIKVKLTGEVELDIARLRALRAARPEAWLGVDANQGYTISTLPQLLPVLLECGVAQLEQPLARGREADLDGFQRPLPFVADESALTLADTDALVGRFDMVNIKLDKCGGLTEGLAIAHHAKRLGLGVMVGNMMGSSLSMAPSYILGQVCDIVDLDGPTFLARDRTPGVRYEAGVVHCDPAVWGYPEE</sequence>
<dbReference type="InterPro" id="IPR013342">
    <property type="entry name" value="Mandelate_racemase_C"/>
</dbReference>
<dbReference type="PANTHER" id="PTHR48080:SF3">
    <property type="entry name" value="ENOLASE SUPERFAMILY MEMBER DDB_G0284701"/>
    <property type="match status" value="1"/>
</dbReference>
<comment type="caution">
    <text evidence="9">The sequence shown here is derived from an EMBL/GenBank/DDBJ whole genome shotgun (WGS) entry which is preliminary data.</text>
</comment>
<dbReference type="InterPro" id="IPR018110">
    <property type="entry name" value="Mandel_Rmase/mucon_lact_enz_CS"/>
</dbReference>
<dbReference type="PATRIC" id="fig|1234595.3.peg.2994"/>
<dbReference type="EMBL" id="AMRV01000022">
    <property type="protein sequence ID" value="EMD81632.1"/>
    <property type="molecule type" value="Genomic_DNA"/>
</dbReference>
<evidence type="ECO:0000313" key="9">
    <source>
        <dbReference type="EMBL" id="EMD81632.1"/>
    </source>
</evidence>
<dbReference type="SFLD" id="SFLDG00180">
    <property type="entry name" value="muconate_cycloisomerase"/>
    <property type="match status" value="1"/>
</dbReference>
<dbReference type="AlphaFoldDB" id="M2U0T7"/>
<feature type="binding site" evidence="6">
    <location>
        <position position="232"/>
    </location>
    <ligand>
        <name>Mg(2+)</name>
        <dbReference type="ChEBI" id="CHEBI:18420"/>
    </ligand>
</feature>
<dbReference type="CDD" id="cd03319">
    <property type="entry name" value="L-Ala-DL-Glu_epimerase"/>
    <property type="match status" value="1"/>
</dbReference>
<dbReference type="InterPro" id="IPR036849">
    <property type="entry name" value="Enolase-like_C_sf"/>
</dbReference>
<evidence type="ECO:0000256" key="7">
    <source>
        <dbReference type="RuleBase" id="RU366006"/>
    </source>
</evidence>
<evidence type="ECO:0000256" key="2">
    <source>
        <dbReference type="ARBA" id="ARBA00022723"/>
    </source>
</evidence>
<dbReference type="GO" id="GO:0009063">
    <property type="term" value="P:amino acid catabolic process"/>
    <property type="evidence" value="ECO:0007669"/>
    <property type="project" value="InterPro"/>
</dbReference>
<gene>
    <name evidence="9" type="ORF">C725_2988</name>
</gene>
<dbReference type="Proteomes" id="UP000011717">
    <property type="component" value="Unassembled WGS sequence"/>
</dbReference>
<comment type="cofactor">
    <cofactor evidence="6 7">
        <name>Mg(2+)</name>
        <dbReference type="ChEBI" id="CHEBI:18420"/>
    </cofactor>
    <text evidence="6 7">Binds 1 Mg(2+) ion per subunit.</text>
</comment>
<dbReference type="RefSeq" id="WP_008603951.1">
    <property type="nucleotide sequence ID" value="NZ_AMRV01000022.1"/>
</dbReference>
<dbReference type="InterPro" id="IPR029065">
    <property type="entry name" value="Enolase_C-like"/>
</dbReference>
<name>M2U0T7_9SPHN</name>
<dbReference type="Gene3D" id="3.30.390.10">
    <property type="entry name" value="Enolase-like, N-terminal domain"/>
    <property type="match status" value="1"/>
</dbReference>
<keyword evidence="10" id="KW-1185">Reference proteome</keyword>
<evidence type="ECO:0000259" key="8">
    <source>
        <dbReference type="SMART" id="SM00922"/>
    </source>
</evidence>
<dbReference type="GO" id="GO:0016855">
    <property type="term" value="F:racemase and epimerase activity, acting on amino acids and derivatives"/>
    <property type="evidence" value="ECO:0007669"/>
    <property type="project" value="UniProtKB-UniRule"/>
</dbReference>
<dbReference type="SMART" id="SM00922">
    <property type="entry name" value="MR_MLE"/>
    <property type="match status" value="1"/>
</dbReference>
<keyword evidence="4 7" id="KW-0413">Isomerase</keyword>
<dbReference type="OrthoDB" id="9782675at2"/>
<dbReference type="InterPro" id="IPR013341">
    <property type="entry name" value="Mandelate_racemase_N_dom"/>
</dbReference>
<feature type="active site" description="Proton acceptor; specific for (S)-substrate epimerization" evidence="5">
    <location>
        <position position="254"/>
    </location>
</feature>
<dbReference type="SUPFAM" id="SSF51604">
    <property type="entry name" value="Enolase C-terminal domain-like"/>
    <property type="match status" value="1"/>
</dbReference>